<dbReference type="Proteomes" id="UP000061348">
    <property type="component" value="Unassembled WGS sequence"/>
</dbReference>
<comment type="caution">
    <text evidence="2">The sequence shown here is derived from an EMBL/GenBank/DDBJ whole genome shotgun (WGS) entry which is preliminary data.</text>
</comment>
<dbReference type="AlphaFoldDB" id="A0A109LD61"/>
<accession>A0A109LD61</accession>
<dbReference type="EMBL" id="LCYA01000134">
    <property type="protein sequence ID" value="KWV85309.1"/>
    <property type="molecule type" value="Genomic_DNA"/>
</dbReference>
<organism evidence="2 3">
    <name type="scientific">Pseudomonas fluorescens</name>
    <dbReference type="NCBI Taxonomy" id="294"/>
    <lineage>
        <taxon>Bacteria</taxon>
        <taxon>Pseudomonadati</taxon>
        <taxon>Pseudomonadota</taxon>
        <taxon>Gammaproteobacteria</taxon>
        <taxon>Pseudomonadales</taxon>
        <taxon>Pseudomonadaceae</taxon>
        <taxon>Pseudomonas</taxon>
    </lineage>
</organism>
<protein>
    <submittedName>
        <fullName evidence="2">Uncharacterized protein</fullName>
    </submittedName>
</protein>
<evidence type="ECO:0000313" key="3">
    <source>
        <dbReference type="Proteomes" id="UP000061348"/>
    </source>
</evidence>
<feature type="region of interest" description="Disordered" evidence="1">
    <location>
        <begin position="1"/>
        <end position="22"/>
    </location>
</feature>
<gene>
    <name evidence="2" type="ORF">PFLmoz3_05018</name>
</gene>
<reference evidence="2 3" key="1">
    <citation type="submission" date="2015-05" db="EMBL/GenBank/DDBJ databases">
        <title>A genomic and transcriptomic approach to investigate the blue pigment phenotype in Pseudomonas fluorescens.</title>
        <authorList>
            <person name="Andreani N.A."/>
            <person name="Cardazzo B."/>
        </authorList>
    </citation>
    <scope>NUCLEOTIDE SEQUENCE [LARGE SCALE GENOMIC DNA]</scope>
    <source>
        <strain evidence="2 3">Ps_22</strain>
    </source>
</reference>
<name>A0A109LD61_PSEFL</name>
<proteinExistence type="predicted"/>
<sequence>MSALRKAQFEHEEQLPPPVSETSKQLARSEWLYNAAEELARGGSVLFKRHLHPQQGVTSYQFALAVDEYANNLLADCGVDTPTLGYLLIAGMAGSRVKSEALELLGQSDHSLGKLGEIAERLLQPLVDDALIAQAEDNEL</sequence>
<evidence type="ECO:0000256" key="1">
    <source>
        <dbReference type="SAM" id="MobiDB-lite"/>
    </source>
</evidence>
<evidence type="ECO:0000313" key="2">
    <source>
        <dbReference type="EMBL" id="KWV85309.1"/>
    </source>
</evidence>
<dbReference type="PATRIC" id="fig|294.194.peg.5558"/>